<comment type="caution">
    <text evidence="1">The sequence shown here is derived from an EMBL/GenBank/DDBJ whole genome shotgun (WGS) entry which is preliminary data.</text>
</comment>
<dbReference type="AlphaFoldDB" id="A0A2K3NGU7"/>
<evidence type="ECO:0000313" key="2">
    <source>
        <dbReference type="Proteomes" id="UP000236291"/>
    </source>
</evidence>
<dbReference type="ExpressionAtlas" id="A0A2K3NGU7">
    <property type="expression patterns" value="baseline"/>
</dbReference>
<proteinExistence type="predicted"/>
<evidence type="ECO:0000313" key="1">
    <source>
        <dbReference type="EMBL" id="PNY02252.1"/>
    </source>
</evidence>
<reference evidence="1 2" key="2">
    <citation type="journal article" date="2017" name="Front. Plant Sci.">
        <title>Gene Classification and Mining of Molecular Markers Useful in Red Clover (Trifolium pratense) Breeding.</title>
        <authorList>
            <person name="Istvanek J."/>
            <person name="Dluhosova J."/>
            <person name="Dluhos P."/>
            <person name="Patkova L."/>
            <person name="Nedelnik J."/>
            <person name="Repkova J."/>
        </authorList>
    </citation>
    <scope>NUCLEOTIDE SEQUENCE [LARGE SCALE GENOMIC DNA]</scope>
    <source>
        <strain evidence="2">cv. Tatra</strain>
        <tissue evidence="1">Young leaves</tissue>
    </source>
</reference>
<protein>
    <submittedName>
        <fullName evidence="1">Uncharacterized protein</fullName>
    </submittedName>
</protein>
<organism evidence="1 2">
    <name type="scientific">Trifolium pratense</name>
    <name type="common">Red clover</name>
    <dbReference type="NCBI Taxonomy" id="57577"/>
    <lineage>
        <taxon>Eukaryota</taxon>
        <taxon>Viridiplantae</taxon>
        <taxon>Streptophyta</taxon>
        <taxon>Embryophyta</taxon>
        <taxon>Tracheophyta</taxon>
        <taxon>Spermatophyta</taxon>
        <taxon>Magnoliopsida</taxon>
        <taxon>eudicotyledons</taxon>
        <taxon>Gunneridae</taxon>
        <taxon>Pentapetalae</taxon>
        <taxon>rosids</taxon>
        <taxon>fabids</taxon>
        <taxon>Fabales</taxon>
        <taxon>Fabaceae</taxon>
        <taxon>Papilionoideae</taxon>
        <taxon>50 kb inversion clade</taxon>
        <taxon>NPAAA clade</taxon>
        <taxon>Hologalegina</taxon>
        <taxon>IRL clade</taxon>
        <taxon>Trifolieae</taxon>
        <taxon>Trifolium</taxon>
    </lineage>
</organism>
<dbReference type="Proteomes" id="UP000236291">
    <property type="component" value="Unassembled WGS sequence"/>
</dbReference>
<accession>A0A2K3NGU7</accession>
<dbReference type="EMBL" id="ASHM01021105">
    <property type="protein sequence ID" value="PNY02252.1"/>
    <property type="molecule type" value="Genomic_DNA"/>
</dbReference>
<name>A0A2K3NGU7_TRIPR</name>
<gene>
    <name evidence="1" type="ORF">L195_g025557</name>
</gene>
<reference evidence="1 2" key="1">
    <citation type="journal article" date="2014" name="Am. J. Bot.">
        <title>Genome assembly and annotation for red clover (Trifolium pratense; Fabaceae).</title>
        <authorList>
            <person name="Istvanek J."/>
            <person name="Jaros M."/>
            <person name="Krenek A."/>
            <person name="Repkova J."/>
        </authorList>
    </citation>
    <scope>NUCLEOTIDE SEQUENCE [LARGE SCALE GENOMIC DNA]</scope>
    <source>
        <strain evidence="2">cv. Tatra</strain>
        <tissue evidence="1">Young leaves</tissue>
    </source>
</reference>
<sequence>MGRRYLSIWSDLTDVQNTVKENHTSLVTMLEKCMGKSVVMDEGSASVVVRTTPPAALEKKIGASSDGSQVDAMTEFRQSVKKVELPSFDGEDPAGLDIAS</sequence>